<keyword evidence="6 8" id="KW-0675">Receptor</keyword>
<dbReference type="SUPFAM" id="SSF81321">
    <property type="entry name" value="Family A G protein-coupled receptor-like"/>
    <property type="match status" value="1"/>
</dbReference>
<evidence type="ECO:0000256" key="3">
    <source>
        <dbReference type="ARBA" id="ARBA00022989"/>
    </source>
</evidence>
<dbReference type="KEGG" id="nve:5516121"/>
<keyword evidence="12" id="KW-1185">Reference proteome</keyword>
<evidence type="ECO:0000259" key="10">
    <source>
        <dbReference type="PROSITE" id="PS50262"/>
    </source>
</evidence>
<dbReference type="Pfam" id="PF00001">
    <property type="entry name" value="7tm_1"/>
    <property type="match status" value="1"/>
</dbReference>
<feature type="domain" description="G-protein coupled receptors family 1 profile" evidence="10">
    <location>
        <begin position="25"/>
        <end position="239"/>
    </location>
</feature>
<dbReference type="STRING" id="45351.A7RWM1"/>
<dbReference type="PANTHER" id="PTHR45695">
    <property type="entry name" value="LEUCOKININ RECEPTOR-RELATED"/>
    <property type="match status" value="1"/>
</dbReference>
<dbReference type="GO" id="GO:0007218">
    <property type="term" value="P:neuropeptide signaling pathway"/>
    <property type="evidence" value="ECO:0000318"/>
    <property type="project" value="GO_Central"/>
</dbReference>
<protein>
    <recommendedName>
        <fullName evidence="10">G-protein coupled receptors family 1 profile domain-containing protein</fullName>
    </recommendedName>
</protein>
<proteinExistence type="inferred from homology"/>
<evidence type="ECO:0000313" key="11">
    <source>
        <dbReference type="EMBL" id="EDO44148.1"/>
    </source>
</evidence>
<feature type="transmembrane region" description="Helical" evidence="9">
    <location>
        <begin position="162"/>
        <end position="188"/>
    </location>
</feature>
<evidence type="ECO:0000256" key="1">
    <source>
        <dbReference type="ARBA" id="ARBA00004141"/>
    </source>
</evidence>
<accession>A7RWM1</accession>
<evidence type="ECO:0000256" key="2">
    <source>
        <dbReference type="ARBA" id="ARBA00022692"/>
    </source>
</evidence>
<organism evidence="11 12">
    <name type="scientific">Nematostella vectensis</name>
    <name type="common">Starlet sea anemone</name>
    <dbReference type="NCBI Taxonomy" id="45351"/>
    <lineage>
        <taxon>Eukaryota</taxon>
        <taxon>Metazoa</taxon>
        <taxon>Cnidaria</taxon>
        <taxon>Anthozoa</taxon>
        <taxon>Hexacorallia</taxon>
        <taxon>Actiniaria</taxon>
        <taxon>Edwardsiidae</taxon>
        <taxon>Nematostella</taxon>
    </lineage>
</organism>
<sequence length="239" mass="27421">MESNEEGKIFKIVFYIFLFIFGTIGNLLVMVVIKSRKKRSVNDFFIFNLAISDLTFVLVSLPFHTYELFLRFDKFGFYCKVVRPMMSVTLCVSIFTLTFMSVERCRAIVFPLKPRIKRTSVLIGLSTVWVSSLVCILPLSIVTSAEGELCMERWPSEGHRKAYTIALFAIQYAIPLLIIAMAYITIAIKLVRTEVPDRTSVNNRGQIVKRQSRKENFHIIRTVAVIVSLFLVCMLPNQI</sequence>
<feature type="non-terminal residue" evidence="11">
    <location>
        <position position="239"/>
    </location>
</feature>
<evidence type="ECO:0000256" key="6">
    <source>
        <dbReference type="ARBA" id="ARBA00023170"/>
    </source>
</evidence>
<dbReference type="PROSITE" id="PS50262">
    <property type="entry name" value="G_PROTEIN_RECEP_F1_2"/>
    <property type="match status" value="1"/>
</dbReference>
<dbReference type="InterPro" id="IPR000276">
    <property type="entry name" value="GPCR_Rhodpsn"/>
</dbReference>
<dbReference type="Proteomes" id="UP000001593">
    <property type="component" value="Unassembled WGS sequence"/>
</dbReference>
<reference evidence="11 12" key="1">
    <citation type="journal article" date="2007" name="Science">
        <title>Sea anemone genome reveals ancestral eumetazoan gene repertoire and genomic organization.</title>
        <authorList>
            <person name="Putnam N.H."/>
            <person name="Srivastava M."/>
            <person name="Hellsten U."/>
            <person name="Dirks B."/>
            <person name="Chapman J."/>
            <person name="Salamov A."/>
            <person name="Terry A."/>
            <person name="Shapiro H."/>
            <person name="Lindquist E."/>
            <person name="Kapitonov V.V."/>
            <person name="Jurka J."/>
            <person name="Genikhovich G."/>
            <person name="Grigoriev I.V."/>
            <person name="Lucas S.M."/>
            <person name="Steele R.E."/>
            <person name="Finnerty J.R."/>
            <person name="Technau U."/>
            <person name="Martindale M.Q."/>
            <person name="Rokhsar D.S."/>
        </authorList>
    </citation>
    <scope>NUCLEOTIDE SEQUENCE [LARGE SCALE GENOMIC DNA]</scope>
    <source>
        <strain evidence="12">CH2 X CH6</strain>
    </source>
</reference>
<keyword evidence="4 8" id="KW-0297">G-protein coupled receptor</keyword>
<evidence type="ECO:0000256" key="8">
    <source>
        <dbReference type="RuleBase" id="RU000688"/>
    </source>
</evidence>
<name>A7RWM1_NEMVE</name>
<dbReference type="EMBL" id="DS469547">
    <property type="protein sequence ID" value="EDO44148.1"/>
    <property type="molecule type" value="Genomic_DNA"/>
</dbReference>
<gene>
    <name evidence="11" type="ORF">NEMVEDRAFT_v1g95925</name>
</gene>
<dbReference type="PhylomeDB" id="A7RWM1"/>
<dbReference type="PRINTS" id="PR00237">
    <property type="entry name" value="GPCRRHODOPSN"/>
</dbReference>
<evidence type="ECO:0000256" key="7">
    <source>
        <dbReference type="ARBA" id="ARBA00023224"/>
    </source>
</evidence>
<dbReference type="OMA" id="RCMISIT"/>
<feature type="transmembrane region" description="Helical" evidence="9">
    <location>
        <begin position="84"/>
        <end position="102"/>
    </location>
</feature>
<keyword evidence="2 8" id="KW-0812">Transmembrane</keyword>
<dbReference type="PANTHER" id="PTHR45695:SF9">
    <property type="entry name" value="LEUCOKININ RECEPTOR"/>
    <property type="match status" value="1"/>
</dbReference>
<dbReference type="PROSITE" id="PS00237">
    <property type="entry name" value="G_PROTEIN_RECEP_F1_1"/>
    <property type="match status" value="1"/>
</dbReference>
<evidence type="ECO:0000256" key="4">
    <source>
        <dbReference type="ARBA" id="ARBA00023040"/>
    </source>
</evidence>
<evidence type="ECO:0000256" key="5">
    <source>
        <dbReference type="ARBA" id="ARBA00023136"/>
    </source>
</evidence>
<feature type="transmembrane region" description="Helical" evidence="9">
    <location>
        <begin position="45"/>
        <end position="64"/>
    </location>
</feature>
<dbReference type="HOGENOM" id="CLU_009579_6_6_1"/>
<keyword evidence="5 9" id="KW-0472">Membrane</keyword>
<evidence type="ECO:0000256" key="9">
    <source>
        <dbReference type="SAM" id="Phobius"/>
    </source>
</evidence>
<comment type="similarity">
    <text evidence="8">Belongs to the G-protein coupled receptor 1 family.</text>
</comment>
<feature type="transmembrane region" description="Helical" evidence="9">
    <location>
        <begin position="219"/>
        <end position="237"/>
    </location>
</feature>
<dbReference type="AlphaFoldDB" id="A7RWM1"/>
<feature type="transmembrane region" description="Helical" evidence="9">
    <location>
        <begin position="122"/>
        <end position="142"/>
    </location>
</feature>
<comment type="subcellular location">
    <subcellularLocation>
        <location evidence="1">Membrane</location>
        <topology evidence="1">Multi-pass membrane protein</topology>
    </subcellularLocation>
</comment>
<dbReference type="Gene3D" id="1.20.1070.10">
    <property type="entry name" value="Rhodopsin 7-helix transmembrane proteins"/>
    <property type="match status" value="1"/>
</dbReference>
<keyword evidence="7 8" id="KW-0807">Transducer</keyword>
<dbReference type="GO" id="GO:0005886">
    <property type="term" value="C:plasma membrane"/>
    <property type="evidence" value="ECO:0000318"/>
    <property type="project" value="GO_Central"/>
</dbReference>
<dbReference type="InterPro" id="IPR017452">
    <property type="entry name" value="GPCR_Rhodpsn_7TM"/>
</dbReference>
<dbReference type="GO" id="GO:0008528">
    <property type="term" value="F:G protein-coupled peptide receptor activity"/>
    <property type="evidence" value="ECO:0000318"/>
    <property type="project" value="GO_Central"/>
</dbReference>
<keyword evidence="3 9" id="KW-1133">Transmembrane helix</keyword>
<dbReference type="InParanoid" id="A7RWM1"/>
<dbReference type="FunFam" id="1.20.1070.10:FF:000401">
    <property type="entry name" value="Predicted protein"/>
    <property type="match status" value="1"/>
</dbReference>
<dbReference type="eggNOG" id="KOG3656">
    <property type="taxonomic scope" value="Eukaryota"/>
</dbReference>
<evidence type="ECO:0000313" key="12">
    <source>
        <dbReference type="Proteomes" id="UP000001593"/>
    </source>
</evidence>
<feature type="transmembrane region" description="Helical" evidence="9">
    <location>
        <begin position="12"/>
        <end position="33"/>
    </location>
</feature>